<dbReference type="PANTHER" id="PTHR35908">
    <property type="entry name" value="HYPOTHETICAL FUSION PROTEIN"/>
    <property type="match status" value="1"/>
</dbReference>
<dbReference type="CDD" id="cd06587">
    <property type="entry name" value="VOC"/>
    <property type="match status" value="1"/>
</dbReference>
<comment type="caution">
    <text evidence="2">The sequence shown here is derived from an EMBL/GenBank/DDBJ whole genome shotgun (WGS) entry which is preliminary data.</text>
</comment>
<dbReference type="RefSeq" id="WP_377138901.1">
    <property type="nucleotide sequence ID" value="NZ_JBHSFI010000006.1"/>
</dbReference>
<dbReference type="Proteomes" id="UP001596011">
    <property type="component" value="Unassembled WGS sequence"/>
</dbReference>
<evidence type="ECO:0000259" key="1">
    <source>
        <dbReference type="PROSITE" id="PS51819"/>
    </source>
</evidence>
<dbReference type="PANTHER" id="PTHR35908:SF1">
    <property type="entry name" value="CONSERVED PROTEIN"/>
    <property type="match status" value="1"/>
</dbReference>
<dbReference type="Pfam" id="PF18029">
    <property type="entry name" value="Glyoxalase_6"/>
    <property type="match status" value="1"/>
</dbReference>
<dbReference type="PROSITE" id="PS51819">
    <property type="entry name" value="VOC"/>
    <property type="match status" value="1"/>
</dbReference>
<evidence type="ECO:0000313" key="2">
    <source>
        <dbReference type="EMBL" id="MFC4630742.1"/>
    </source>
</evidence>
<protein>
    <submittedName>
        <fullName evidence="2">VOC family protein</fullName>
    </submittedName>
</protein>
<keyword evidence="3" id="KW-1185">Reference proteome</keyword>
<dbReference type="InterPro" id="IPR029068">
    <property type="entry name" value="Glyas_Bleomycin-R_OHBP_Dase"/>
</dbReference>
<accession>A0ABV9HKS2</accession>
<dbReference type="Gene3D" id="3.10.180.10">
    <property type="entry name" value="2,3-Dihydroxybiphenyl 1,2-Dioxygenase, domain 1"/>
    <property type="match status" value="1"/>
</dbReference>
<proteinExistence type="predicted"/>
<evidence type="ECO:0000313" key="3">
    <source>
        <dbReference type="Proteomes" id="UP001596011"/>
    </source>
</evidence>
<dbReference type="InterPro" id="IPR041581">
    <property type="entry name" value="Glyoxalase_6"/>
</dbReference>
<feature type="domain" description="VOC" evidence="1">
    <location>
        <begin position="11"/>
        <end position="125"/>
    </location>
</feature>
<dbReference type="EMBL" id="JBHSFI010000006">
    <property type="protein sequence ID" value="MFC4630742.1"/>
    <property type="molecule type" value="Genomic_DNA"/>
</dbReference>
<name>A0ABV9HKS2_9MICO</name>
<gene>
    <name evidence="2" type="ORF">ACFO6V_21020</name>
</gene>
<dbReference type="InterPro" id="IPR037523">
    <property type="entry name" value="VOC_core"/>
</dbReference>
<reference evidence="3" key="1">
    <citation type="journal article" date="2019" name="Int. J. Syst. Evol. Microbiol.">
        <title>The Global Catalogue of Microorganisms (GCM) 10K type strain sequencing project: providing services to taxonomists for standard genome sequencing and annotation.</title>
        <authorList>
            <consortium name="The Broad Institute Genomics Platform"/>
            <consortium name="The Broad Institute Genome Sequencing Center for Infectious Disease"/>
            <person name="Wu L."/>
            <person name="Ma J."/>
        </authorList>
    </citation>
    <scope>NUCLEOTIDE SEQUENCE [LARGE SCALE GENOMIC DNA]</scope>
    <source>
        <strain evidence="3">CCUG 42722</strain>
    </source>
</reference>
<organism evidence="2 3">
    <name type="scientific">Promicromonospora alba</name>
    <dbReference type="NCBI Taxonomy" id="1616110"/>
    <lineage>
        <taxon>Bacteria</taxon>
        <taxon>Bacillati</taxon>
        <taxon>Actinomycetota</taxon>
        <taxon>Actinomycetes</taxon>
        <taxon>Micrococcales</taxon>
        <taxon>Promicromonosporaceae</taxon>
        <taxon>Promicromonospora</taxon>
    </lineage>
</organism>
<dbReference type="SUPFAM" id="SSF54593">
    <property type="entry name" value="Glyoxalase/Bleomycin resistance protein/Dihydroxybiphenyl dioxygenase"/>
    <property type="match status" value="1"/>
</dbReference>
<sequence>MRSSRSDPAVRLLAVTLDCPDPAALARFYSGALDLPITVSTPGFVLVGREGSPGLGFYRVDDYRPPTWPDSAVPKQVHLDLGVDDLDAAQARLLALGAVEPEVQPLPHKRRVLLDPAGHPFCITL</sequence>